<reference evidence="15 16" key="1">
    <citation type="submission" date="2020-08" db="EMBL/GenBank/DDBJ databases">
        <title>Complete genome and description of Campylobacter massiliensis Marseille-Q3452 sp. nov.</title>
        <authorList>
            <person name="Antezack A."/>
        </authorList>
    </citation>
    <scope>NUCLEOTIDE SEQUENCE [LARGE SCALE GENOMIC DNA]</scope>
    <source>
        <strain evidence="15 16">Marseille-Q3452</strain>
    </source>
</reference>
<dbReference type="GO" id="GO:0005829">
    <property type="term" value="C:cytosol"/>
    <property type="evidence" value="ECO:0007669"/>
    <property type="project" value="TreeGrafter"/>
</dbReference>
<gene>
    <name evidence="15" type="ORF">H7R39_01905</name>
</gene>
<comment type="caution">
    <text evidence="15">The sequence shown here is derived from an EMBL/GenBank/DDBJ whole genome shotgun (WGS) entry which is preliminary data.</text>
</comment>
<evidence type="ECO:0000256" key="7">
    <source>
        <dbReference type="ARBA" id="ARBA00023235"/>
    </source>
</evidence>
<evidence type="ECO:0000256" key="6">
    <source>
        <dbReference type="ARBA" id="ARBA00023125"/>
    </source>
</evidence>
<dbReference type="RefSeq" id="WP_185897729.1">
    <property type="nucleotide sequence ID" value="NZ_JACLZK010000001.1"/>
</dbReference>
<dbReference type="GO" id="GO:0043138">
    <property type="term" value="F:3'-5' DNA helicase activity"/>
    <property type="evidence" value="ECO:0007669"/>
    <property type="project" value="UniProtKB-EC"/>
</dbReference>
<organism evidence="15 16">
    <name type="scientific">Campylobacter massiliensis</name>
    <dbReference type="NCBI Taxonomy" id="2762557"/>
    <lineage>
        <taxon>Bacteria</taxon>
        <taxon>Pseudomonadati</taxon>
        <taxon>Campylobacterota</taxon>
        <taxon>Epsilonproteobacteria</taxon>
        <taxon>Campylobacterales</taxon>
        <taxon>Campylobacteraceae</taxon>
        <taxon>Campylobacter</taxon>
    </lineage>
</organism>
<dbReference type="PANTHER" id="PTHR11070:SF2">
    <property type="entry name" value="ATP-DEPENDENT DNA HELICASE SRS2"/>
    <property type="match status" value="1"/>
</dbReference>
<evidence type="ECO:0000256" key="8">
    <source>
        <dbReference type="ARBA" id="ARBA00034617"/>
    </source>
</evidence>
<keyword evidence="3 12" id="KW-0378">Hydrolase</keyword>
<keyword evidence="16" id="KW-1185">Reference proteome</keyword>
<evidence type="ECO:0000256" key="3">
    <source>
        <dbReference type="ARBA" id="ARBA00022801"/>
    </source>
</evidence>
<dbReference type="GO" id="GO:0016787">
    <property type="term" value="F:hydrolase activity"/>
    <property type="evidence" value="ECO:0007669"/>
    <property type="project" value="UniProtKB-UniRule"/>
</dbReference>
<dbReference type="PROSITE" id="PS51198">
    <property type="entry name" value="UVRD_HELICASE_ATP_BIND"/>
    <property type="match status" value="1"/>
</dbReference>
<dbReference type="EMBL" id="JACLZK010000001">
    <property type="protein sequence ID" value="MBC2882041.1"/>
    <property type="molecule type" value="Genomic_DNA"/>
</dbReference>
<keyword evidence="2 12" id="KW-0547">Nucleotide-binding</keyword>
<dbReference type="Pfam" id="PF13361">
    <property type="entry name" value="UvrD_C"/>
    <property type="match status" value="1"/>
</dbReference>
<dbReference type="PANTHER" id="PTHR11070">
    <property type="entry name" value="UVRD / RECB / PCRA DNA HELICASE FAMILY MEMBER"/>
    <property type="match status" value="1"/>
</dbReference>
<protein>
    <recommendedName>
        <fullName evidence="9">DNA 3'-5' helicase</fullName>
        <ecNumber evidence="9">5.6.2.4</ecNumber>
    </recommendedName>
    <alternativeName>
        <fullName evidence="10">DNA 3'-5' helicase II</fullName>
    </alternativeName>
</protein>
<dbReference type="InterPro" id="IPR000212">
    <property type="entry name" value="DNA_helicase_UvrD/REP"/>
</dbReference>
<keyword evidence="6" id="KW-0238">DNA-binding</keyword>
<comment type="catalytic activity">
    <reaction evidence="8">
        <text>Couples ATP hydrolysis with the unwinding of duplex DNA by translocating in the 3'-5' direction.</text>
        <dbReference type="EC" id="5.6.2.4"/>
    </reaction>
</comment>
<evidence type="ECO:0000259" key="14">
    <source>
        <dbReference type="PROSITE" id="PS51217"/>
    </source>
</evidence>
<comment type="similarity">
    <text evidence="1">Belongs to the helicase family. UvrD subfamily.</text>
</comment>
<evidence type="ECO:0000256" key="2">
    <source>
        <dbReference type="ARBA" id="ARBA00022741"/>
    </source>
</evidence>
<evidence type="ECO:0000256" key="10">
    <source>
        <dbReference type="ARBA" id="ARBA00034923"/>
    </source>
</evidence>
<dbReference type="InterPro" id="IPR013986">
    <property type="entry name" value="DExx_box_DNA_helicase_dom_sf"/>
</dbReference>
<feature type="binding site" evidence="12">
    <location>
        <begin position="27"/>
        <end position="34"/>
    </location>
    <ligand>
        <name>ATP</name>
        <dbReference type="ChEBI" id="CHEBI:30616"/>
    </ligand>
</feature>
<dbReference type="Gene3D" id="3.40.50.300">
    <property type="entry name" value="P-loop containing nucleotide triphosphate hydrolases"/>
    <property type="match status" value="2"/>
</dbReference>
<dbReference type="SUPFAM" id="SSF52540">
    <property type="entry name" value="P-loop containing nucleoside triphosphate hydrolases"/>
    <property type="match status" value="1"/>
</dbReference>
<dbReference type="GO" id="GO:0033202">
    <property type="term" value="C:DNA helicase complex"/>
    <property type="evidence" value="ECO:0007669"/>
    <property type="project" value="TreeGrafter"/>
</dbReference>
<proteinExistence type="inferred from homology"/>
<evidence type="ECO:0000313" key="15">
    <source>
        <dbReference type="EMBL" id="MBC2882041.1"/>
    </source>
</evidence>
<keyword evidence="4 12" id="KW-0347">Helicase</keyword>
<evidence type="ECO:0000259" key="13">
    <source>
        <dbReference type="PROSITE" id="PS51198"/>
    </source>
</evidence>
<name>A0A842J380_9BACT</name>
<dbReference type="AlphaFoldDB" id="A0A842J380"/>
<dbReference type="Gene3D" id="1.10.486.10">
    <property type="entry name" value="PCRA, domain 4"/>
    <property type="match status" value="1"/>
</dbReference>
<feature type="domain" description="UvrD-like helicase C-terminal" evidence="14">
    <location>
        <begin position="290"/>
        <end position="558"/>
    </location>
</feature>
<dbReference type="InterPro" id="IPR014016">
    <property type="entry name" value="UvrD-like_ATP-bd"/>
</dbReference>
<dbReference type="InterPro" id="IPR027417">
    <property type="entry name" value="P-loop_NTPase"/>
</dbReference>
<evidence type="ECO:0000256" key="9">
    <source>
        <dbReference type="ARBA" id="ARBA00034808"/>
    </source>
</evidence>
<sequence>MPDLLDELNESQREAASHTDGAMLILAGAGSGKTKTITTRLAYLISELGIPPSNTLTLTFTNKAASEMRTRALNMLGTAGKNFTPLLCTFHKFGLLFLKFYIDRLKRKNNFVIIDTDDKKRILKGFEGDIATSVLASEISNFKNSLLSVEEVLNHGGMFANGQNFKDGYHAKLANIYKLYEEYLAANNLVDFDDLLCLSYKILDEDEALAREISQRYSYVMVDEYQDTNDLQYKLLRKLCLTHENIAVVGDDDQSIYGWRGAKIENILNFKDQFKDAKVIRLEQNYRSTSQILRAANELIDHNRNRLGKELKSTKEGGEDVALMESDDETMESLKVAKRIKKLLDSGAQASDIAILYRINALSRSLEEGLTKEKIPYKMVGGVKFYERAEVKDVISYLRLVANENDDFSLKRVINRPKRGLGKVSLAKIEKIAFEHKFSLFEAISSLDENDKDLSKKIVSSLGEFAANLRELKECDSPYELVDKLEAKFGIKKYYESLPDGSERVANIDEFYATIKDQIKQNPSFSIEEFLNEIALQSEQDNIGGEAISIMSIHASKGLEFEHLFVIGLEEGFFPLLGDGSDIEEERRLAYVAITRAKKTLTLSFVNSRFYKGQRTRLEKSRFLSEAGVCSGSLIIQTQTQAAGEYKKGDLVKHKIFGIGRVTAVTKIKKELKLTINFGGISREIMSSFVEKAV</sequence>
<dbReference type="PROSITE" id="PS51217">
    <property type="entry name" value="UVRD_HELICASE_CTER"/>
    <property type="match status" value="1"/>
</dbReference>
<dbReference type="GO" id="GO:0005524">
    <property type="term" value="F:ATP binding"/>
    <property type="evidence" value="ECO:0007669"/>
    <property type="project" value="UniProtKB-UniRule"/>
</dbReference>
<keyword evidence="5 12" id="KW-0067">ATP-binding</keyword>
<dbReference type="EC" id="5.6.2.4" evidence="9"/>
<dbReference type="Pfam" id="PF00580">
    <property type="entry name" value="UvrD-helicase"/>
    <property type="match status" value="1"/>
</dbReference>
<dbReference type="GO" id="GO:0000725">
    <property type="term" value="P:recombinational repair"/>
    <property type="evidence" value="ECO:0007669"/>
    <property type="project" value="TreeGrafter"/>
</dbReference>
<feature type="domain" description="UvrD-like helicase ATP-binding" evidence="13">
    <location>
        <begin position="6"/>
        <end position="289"/>
    </location>
</feature>
<evidence type="ECO:0000256" key="11">
    <source>
        <dbReference type="ARBA" id="ARBA00048988"/>
    </source>
</evidence>
<dbReference type="InterPro" id="IPR014017">
    <property type="entry name" value="DNA_helicase_UvrD-like_C"/>
</dbReference>
<evidence type="ECO:0000256" key="1">
    <source>
        <dbReference type="ARBA" id="ARBA00009922"/>
    </source>
</evidence>
<evidence type="ECO:0000256" key="4">
    <source>
        <dbReference type="ARBA" id="ARBA00022806"/>
    </source>
</evidence>
<evidence type="ECO:0000313" key="16">
    <source>
        <dbReference type="Proteomes" id="UP000552683"/>
    </source>
</evidence>
<comment type="catalytic activity">
    <reaction evidence="11">
        <text>ATP + H2O = ADP + phosphate + H(+)</text>
        <dbReference type="Rhea" id="RHEA:13065"/>
        <dbReference type="ChEBI" id="CHEBI:15377"/>
        <dbReference type="ChEBI" id="CHEBI:15378"/>
        <dbReference type="ChEBI" id="CHEBI:30616"/>
        <dbReference type="ChEBI" id="CHEBI:43474"/>
        <dbReference type="ChEBI" id="CHEBI:456216"/>
        <dbReference type="EC" id="5.6.2.4"/>
    </reaction>
</comment>
<evidence type="ECO:0000256" key="5">
    <source>
        <dbReference type="ARBA" id="ARBA00022840"/>
    </source>
</evidence>
<accession>A0A842J380</accession>
<dbReference type="CDD" id="cd18807">
    <property type="entry name" value="SF1_C_UvrD"/>
    <property type="match status" value="1"/>
</dbReference>
<dbReference type="Gene3D" id="1.10.10.160">
    <property type="match status" value="1"/>
</dbReference>
<dbReference type="Proteomes" id="UP000552683">
    <property type="component" value="Unassembled WGS sequence"/>
</dbReference>
<dbReference type="CDD" id="cd17932">
    <property type="entry name" value="DEXQc_UvrD"/>
    <property type="match status" value="1"/>
</dbReference>
<keyword evidence="7" id="KW-0413">Isomerase</keyword>
<evidence type="ECO:0000256" key="12">
    <source>
        <dbReference type="PROSITE-ProRule" id="PRU00560"/>
    </source>
</evidence>
<dbReference type="GO" id="GO:0003677">
    <property type="term" value="F:DNA binding"/>
    <property type="evidence" value="ECO:0007669"/>
    <property type="project" value="UniProtKB-KW"/>
</dbReference>